<evidence type="ECO:0000256" key="2">
    <source>
        <dbReference type="ARBA" id="ARBA00022723"/>
    </source>
</evidence>
<dbReference type="Proteomes" id="UP000008827">
    <property type="component" value="Chromosome 19"/>
</dbReference>
<organism evidence="6">
    <name type="scientific">Glycine max</name>
    <name type="common">Soybean</name>
    <name type="synonym">Glycine hispida</name>
    <dbReference type="NCBI Taxonomy" id="3847"/>
    <lineage>
        <taxon>Eukaryota</taxon>
        <taxon>Viridiplantae</taxon>
        <taxon>Streptophyta</taxon>
        <taxon>Embryophyta</taxon>
        <taxon>Tracheophyta</taxon>
        <taxon>Spermatophyta</taxon>
        <taxon>Magnoliopsida</taxon>
        <taxon>eudicotyledons</taxon>
        <taxon>Gunneridae</taxon>
        <taxon>Pentapetalae</taxon>
        <taxon>rosids</taxon>
        <taxon>fabids</taxon>
        <taxon>Fabales</taxon>
        <taxon>Fabaceae</taxon>
        <taxon>Papilionoideae</taxon>
        <taxon>50 kb inversion clade</taxon>
        <taxon>NPAAA clade</taxon>
        <taxon>indigoferoid/millettioid clade</taxon>
        <taxon>Phaseoleae</taxon>
        <taxon>Glycine</taxon>
        <taxon>Glycine subgen. Soja</taxon>
    </lineage>
</organism>
<evidence type="ECO:0000313" key="6">
    <source>
        <dbReference type="EnsemblPlants" id="KRG94878"/>
    </source>
</evidence>
<evidence type="ECO:0000256" key="3">
    <source>
        <dbReference type="ARBA" id="ARBA00022801"/>
    </source>
</evidence>
<dbReference type="EMBL" id="CM000852">
    <property type="protein sequence ID" value="KRG94878.1"/>
    <property type="molecule type" value="Genomic_DNA"/>
</dbReference>
<dbReference type="InterPro" id="IPR036691">
    <property type="entry name" value="Endo/exonu/phosph_ase_sf"/>
</dbReference>
<sequence length="152" mass="17179">MNIITYNVRGLGRGVKWAAIRRLIKKESVDMICIQETKKETIEKSMCQSIWGDPAVSWEMQPAVNSAGGLLCLWCDKKFKLERKASGNGFIWLSGQWIKEAVQVNIVTVYSPCDIQNKRNLWEAIKQMKSANQGGLGVFWEISTTQGILRKG</sequence>
<dbReference type="HOGENOM" id="CLU_131209_0_0_1"/>
<evidence type="ECO:0000256" key="1">
    <source>
        <dbReference type="ARBA" id="ARBA00001946"/>
    </source>
</evidence>
<keyword evidence="4" id="KW-0460">Magnesium</keyword>
<accession>K7MXW5</accession>
<dbReference type="EnsemblPlants" id="KRG94878">
    <property type="protein sequence ID" value="KRG94878"/>
    <property type="gene ID" value="GLYMA_19G115200"/>
</dbReference>
<dbReference type="Gramene" id="KRG94878">
    <property type="protein sequence ID" value="KRG94878"/>
    <property type="gene ID" value="GLYMA_19G115200"/>
</dbReference>
<dbReference type="GO" id="GO:0003906">
    <property type="term" value="F:DNA-(apurinic or apyrimidinic site) endonuclease activity"/>
    <property type="evidence" value="ECO:0000318"/>
    <property type="project" value="GO_Central"/>
</dbReference>
<dbReference type="GO" id="GO:0006284">
    <property type="term" value="P:base-excision repair"/>
    <property type="evidence" value="ECO:0000318"/>
    <property type="project" value="GO_Central"/>
</dbReference>
<keyword evidence="2" id="KW-0479">Metal-binding</keyword>
<dbReference type="GO" id="GO:0005634">
    <property type="term" value="C:nucleus"/>
    <property type="evidence" value="ECO:0000318"/>
    <property type="project" value="GO_Central"/>
</dbReference>
<evidence type="ECO:0000313" key="5">
    <source>
        <dbReference type="EMBL" id="KRG94878.1"/>
    </source>
</evidence>
<proteinExistence type="predicted"/>
<protein>
    <recommendedName>
        <fullName evidence="8">Endonuclease/exonuclease/phosphatase domain-containing protein</fullName>
    </recommendedName>
</protein>
<name>K7MXW5_SOYBN</name>
<keyword evidence="3" id="KW-0378">Hydrolase</keyword>
<keyword evidence="7" id="KW-1185">Reference proteome</keyword>
<dbReference type="FunFam" id="3.60.10.10:FF:000158">
    <property type="entry name" value="Uncharacterized protein"/>
    <property type="match status" value="1"/>
</dbReference>
<reference evidence="5 6" key="1">
    <citation type="journal article" date="2010" name="Nature">
        <title>Genome sequence of the palaeopolyploid soybean.</title>
        <authorList>
            <person name="Schmutz J."/>
            <person name="Cannon S.B."/>
            <person name="Schlueter J."/>
            <person name="Ma J."/>
            <person name="Mitros T."/>
            <person name="Nelson W."/>
            <person name="Hyten D.L."/>
            <person name="Song Q."/>
            <person name="Thelen J.J."/>
            <person name="Cheng J."/>
            <person name="Xu D."/>
            <person name="Hellsten U."/>
            <person name="May G.D."/>
            <person name="Yu Y."/>
            <person name="Sakurai T."/>
            <person name="Umezawa T."/>
            <person name="Bhattacharyya M.K."/>
            <person name="Sandhu D."/>
            <person name="Valliyodan B."/>
            <person name="Lindquist E."/>
            <person name="Peto M."/>
            <person name="Grant D."/>
            <person name="Shu S."/>
            <person name="Goodstein D."/>
            <person name="Barry K."/>
            <person name="Futrell-Griggs M."/>
            <person name="Abernathy B."/>
            <person name="Du J."/>
            <person name="Tian Z."/>
            <person name="Zhu L."/>
            <person name="Gill N."/>
            <person name="Joshi T."/>
            <person name="Libault M."/>
            <person name="Sethuraman A."/>
            <person name="Zhang X.-C."/>
            <person name="Shinozaki K."/>
            <person name="Nguyen H.T."/>
            <person name="Wing R.A."/>
            <person name="Cregan P."/>
            <person name="Specht J."/>
            <person name="Grimwood J."/>
            <person name="Rokhsar D."/>
            <person name="Stacey G."/>
            <person name="Shoemaker R.C."/>
            <person name="Jackson S.A."/>
        </authorList>
    </citation>
    <scope>NUCLEOTIDE SEQUENCE [LARGE SCALE GENOMIC DNA]</scope>
    <source>
        <strain evidence="6">cv. Williams 82</strain>
        <tissue evidence="5">Callus</tissue>
    </source>
</reference>
<reference evidence="6" key="2">
    <citation type="submission" date="2018-02" db="UniProtKB">
        <authorList>
            <consortium name="EnsemblPlants"/>
        </authorList>
    </citation>
    <scope>IDENTIFICATION</scope>
    <source>
        <strain evidence="6">Williams 82</strain>
    </source>
</reference>
<dbReference type="GO" id="GO:0008311">
    <property type="term" value="F:double-stranded DNA 3'-5' DNA exonuclease activity"/>
    <property type="evidence" value="ECO:0000318"/>
    <property type="project" value="GO_Central"/>
</dbReference>
<dbReference type="GO" id="GO:0008081">
    <property type="term" value="F:phosphoric diester hydrolase activity"/>
    <property type="evidence" value="ECO:0000318"/>
    <property type="project" value="GO_Central"/>
</dbReference>
<dbReference type="SUPFAM" id="SSF56219">
    <property type="entry name" value="DNase I-like"/>
    <property type="match status" value="1"/>
</dbReference>
<evidence type="ECO:0000313" key="7">
    <source>
        <dbReference type="Proteomes" id="UP000008827"/>
    </source>
</evidence>
<evidence type="ECO:0000256" key="4">
    <source>
        <dbReference type="ARBA" id="ARBA00022842"/>
    </source>
</evidence>
<reference evidence="5" key="3">
    <citation type="submission" date="2018-07" db="EMBL/GenBank/DDBJ databases">
        <title>WGS assembly of Glycine max.</title>
        <authorList>
            <person name="Schmutz J."/>
            <person name="Cannon S."/>
            <person name="Schlueter J."/>
            <person name="Ma J."/>
            <person name="Mitros T."/>
            <person name="Nelson W."/>
            <person name="Hyten D."/>
            <person name="Song Q."/>
            <person name="Thelen J."/>
            <person name="Cheng J."/>
            <person name="Xu D."/>
            <person name="Hellsten U."/>
            <person name="May G."/>
            <person name="Yu Y."/>
            <person name="Sakurai T."/>
            <person name="Umezawa T."/>
            <person name="Bhattacharyya M."/>
            <person name="Sandhu D."/>
            <person name="Valliyodan B."/>
            <person name="Lindquist E."/>
            <person name="Peto M."/>
            <person name="Grant D."/>
            <person name="Shu S."/>
            <person name="Goodstein D."/>
            <person name="Barry K."/>
            <person name="Futrell-Griggs M."/>
            <person name="Abernathy B."/>
            <person name="Du J."/>
            <person name="Tian Z."/>
            <person name="Zhu L."/>
            <person name="Gill N."/>
            <person name="Joshi T."/>
            <person name="Libault M."/>
            <person name="Sethuraman A."/>
            <person name="Zhang X."/>
            <person name="Shinozaki K."/>
            <person name="Nguyen H."/>
            <person name="Wing R."/>
            <person name="Cregan P."/>
            <person name="Specht J."/>
            <person name="Grimwood J."/>
            <person name="Rokhsar D."/>
            <person name="Stacey G."/>
            <person name="Shoemaker R."/>
            <person name="Jackson S."/>
        </authorList>
    </citation>
    <scope>NUCLEOTIDE SEQUENCE</scope>
    <source>
        <tissue evidence="5">Callus</tissue>
    </source>
</reference>
<dbReference type="InParanoid" id="K7MXW5"/>
<dbReference type="PANTHER" id="PTHR22748">
    <property type="entry name" value="AP ENDONUCLEASE"/>
    <property type="match status" value="1"/>
</dbReference>
<dbReference type="AlphaFoldDB" id="K7MXW5"/>
<dbReference type="GO" id="GO:0046872">
    <property type="term" value="F:metal ion binding"/>
    <property type="evidence" value="ECO:0007669"/>
    <property type="project" value="UniProtKB-KW"/>
</dbReference>
<dbReference type="Gene3D" id="3.60.10.10">
    <property type="entry name" value="Endonuclease/exonuclease/phosphatase"/>
    <property type="match status" value="1"/>
</dbReference>
<evidence type="ECO:0008006" key="8">
    <source>
        <dbReference type="Google" id="ProtNLM"/>
    </source>
</evidence>
<dbReference type="PANTHER" id="PTHR22748:SF11">
    <property type="entry name" value="OS07G0184032 PROTEIN"/>
    <property type="match status" value="1"/>
</dbReference>
<gene>
    <name evidence="5" type="ORF">GLYMA_19G115200</name>
</gene>
<dbReference type="PaxDb" id="3847-GLYMA19G29281.1"/>
<dbReference type="InterPro" id="IPR004808">
    <property type="entry name" value="AP_endonuc_1"/>
</dbReference>
<comment type="cofactor">
    <cofactor evidence="1">
        <name>Mg(2+)</name>
        <dbReference type="ChEBI" id="CHEBI:18420"/>
    </cofactor>
</comment>